<dbReference type="RefSeq" id="WP_262995587.1">
    <property type="nucleotide sequence ID" value="NZ_JAOTJC010000012.1"/>
</dbReference>
<organism evidence="1 2">
    <name type="scientific">Alteromonas salexigens</name>
    <dbReference type="NCBI Taxonomy" id="2982530"/>
    <lineage>
        <taxon>Bacteria</taxon>
        <taxon>Pseudomonadati</taxon>
        <taxon>Pseudomonadota</taxon>
        <taxon>Gammaproteobacteria</taxon>
        <taxon>Alteromonadales</taxon>
        <taxon>Alteromonadaceae</taxon>
        <taxon>Alteromonas/Salinimonas group</taxon>
        <taxon>Alteromonas</taxon>
    </lineage>
</organism>
<dbReference type="Proteomes" id="UP001209257">
    <property type="component" value="Unassembled WGS sequence"/>
</dbReference>
<proteinExistence type="predicted"/>
<name>A0ABT2VV05_9ALTE</name>
<evidence type="ECO:0000313" key="2">
    <source>
        <dbReference type="Proteomes" id="UP001209257"/>
    </source>
</evidence>
<keyword evidence="2" id="KW-1185">Reference proteome</keyword>
<comment type="caution">
    <text evidence="1">The sequence shown here is derived from an EMBL/GenBank/DDBJ whole genome shotgun (WGS) entry which is preliminary data.</text>
</comment>
<evidence type="ECO:0000313" key="1">
    <source>
        <dbReference type="EMBL" id="MCU7555689.1"/>
    </source>
</evidence>
<protein>
    <submittedName>
        <fullName evidence="1">Uncharacterized protein</fullName>
    </submittedName>
</protein>
<reference evidence="2" key="1">
    <citation type="submission" date="2023-07" db="EMBL/GenBank/DDBJ databases">
        <title>Study on multiphase classification of strain Alteromonas salexigens isolated from the Yellow Sea.</title>
        <authorList>
            <person name="Sun L."/>
        </authorList>
    </citation>
    <scope>NUCLEOTIDE SEQUENCE [LARGE SCALE GENOMIC DNA]</scope>
    <source>
        <strain evidence="2">ASW11-19</strain>
    </source>
</reference>
<dbReference type="PROSITE" id="PS51257">
    <property type="entry name" value="PROKAR_LIPOPROTEIN"/>
    <property type="match status" value="1"/>
</dbReference>
<gene>
    <name evidence="1" type="ORF">OCL06_13920</name>
</gene>
<dbReference type="EMBL" id="JAOTJC010000012">
    <property type="protein sequence ID" value="MCU7555689.1"/>
    <property type="molecule type" value="Genomic_DNA"/>
</dbReference>
<accession>A0ABT2VV05</accession>
<sequence length="381" mass="42112">MNRLVVIAVSGILVGCQSAPAVLGDEKLLTQPVETEYRVNAPIAFFSTFPSEAASEACLEASDTGTPCVDDLVSPQAFLSTLTASDWFSEVLPSATAADYELLVANQTATMQIASPWQQFLHNSSLGYVELPTQLRSFTELTVQWRGVEIDSRIVNLDVNALDASTEHHSANTILSQWWLEVSEARVFSARFLFSALKASDYFTQMTLPQSIGEFVRQDTQLYHDPFKGVISRYLHPQYDSAMLDVTVYPILAANFQTPPAALDAELEQDKLQAQAVTLDKGMTLDDHGGIQPIVIPGAQTMEEGRVLQLAASADREETLFASTYVFRQQDKIVKFTTTFPRHVADPLIAKALPEIIVPGPSRLMTEIRRLQTRQPSTQNQ</sequence>